<comment type="caution">
    <text evidence="10">The sequence shown here is derived from an EMBL/GenBank/DDBJ whole genome shotgun (WGS) entry which is preliminary data.</text>
</comment>
<dbReference type="PANTHER" id="PTHR43811:SF19">
    <property type="entry name" value="39 KDA FK506-BINDING NUCLEAR PROTEIN"/>
    <property type="match status" value="1"/>
</dbReference>
<feature type="coiled-coil region" evidence="7">
    <location>
        <begin position="79"/>
        <end position="111"/>
    </location>
</feature>
<evidence type="ECO:0000256" key="7">
    <source>
        <dbReference type="SAM" id="Coils"/>
    </source>
</evidence>
<dbReference type="FunFam" id="3.10.50.40:FF:000006">
    <property type="entry name" value="Peptidyl-prolyl cis-trans isomerase"/>
    <property type="match status" value="1"/>
</dbReference>
<evidence type="ECO:0000259" key="9">
    <source>
        <dbReference type="PROSITE" id="PS50059"/>
    </source>
</evidence>
<keyword evidence="7" id="KW-0175">Coiled coil</keyword>
<dbReference type="Pfam" id="PF00254">
    <property type="entry name" value="FKBP_C"/>
    <property type="match status" value="1"/>
</dbReference>
<feature type="domain" description="PPIase FKBP-type" evidence="9">
    <location>
        <begin position="148"/>
        <end position="233"/>
    </location>
</feature>
<feature type="chain" id="PRO_5014604930" description="Peptidyl-prolyl cis-trans isomerase" evidence="8">
    <location>
        <begin position="22"/>
        <end position="237"/>
    </location>
</feature>
<dbReference type="PROSITE" id="PS50059">
    <property type="entry name" value="FKBP_PPIASE"/>
    <property type="match status" value="1"/>
</dbReference>
<evidence type="ECO:0000256" key="1">
    <source>
        <dbReference type="ARBA" id="ARBA00000971"/>
    </source>
</evidence>
<dbReference type="Pfam" id="PF01346">
    <property type="entry name" value="FKBP_N"/>
    <property type="match status" value="1"/>
</dbReference>
<dbReference type="NCBIfam" id="NF008150">
    <property type="entry name" value="PRK10902.1"/>
    <property type="match status" value="1"/>
</dbReference>
<evidence type="ECO:0000313" key="11">
    <source>
        <dbReference type="Proteomes" id="UP000229329"/>
    </source>
</evidence>
<dbReference type="AlphaFoldDB" id="A0A2M8S009"/>
<evidence type="ECO:0000256" key="4">
    <source>
        <dbReference type="ARBA" id="ARBA00023235"/>
    </source>
</evidence>
<keyword evidence="4 5" id="KW-0413">Isomerase</keyword>
<keyword evidence="3 5" id="KW-0697">Rotamase</keyword>
<evidence type="ECO:0000256" key="5">
    <source>
        <dbReference type="PROSITE-ProRule" id="PRU00277"/>
    </source>
</evidence>
<evidence type="ECO:0000256" key="3">
    <source>
        <dbReference type="ARBA" id="ARBA00023110"/>
    </source>
</evidence>
<evidence type="ECO:0000313" key="10">
    <source>
        <dbReference type="EMBL" id="PJG84465.1"/>
    </source>
</evidence>
<dbReference type="Gene3D" id="3.10.50.40">
    <property type="match status" value="1"/>
</dbReference>
<sequence>MKKLSTVALLITMGFSGIALANTISDKKFIDESSYAVGVVMGKQVEEMVSSQKDIIQFDTARILAGVEDTVKGNLKLSDEDISKQLQALTEKLAELEKVKAEEAAKEAKAKGDEYRTAFEKQDGVKKTASGILYRIVEAGNGESPKPEDTVKVHYVGKLVDGTEFDSSHKHGQPIEFKLNQLIPGWIEGIQLIKKGGKIELVLPPELAYGDQAAGQIPPNSTLHFDIELLDIVPEKK</sequence>
<protein>
    <recommendedName>
        <fullName evidence="6">Peptidyl-prolyl cis-trans isomerase</fullName>
        <ecNumber evidence="6">5.2.1.8</ecNumber>
    </recommendedName>
</protein>
<dbReference type="EMBL" id="PHHA01000029">
    <property type="protein sequence ID" value="PJG84465.1"/>
    <property type="molecule type" value="Genomic_DNA"/>
</dbReference>
<dbReference type="GO" id="GO:0003755">
    <property type="term" value="F:peptidyl-prolyl cis-trans isomerase activity"/>
    <property type="evidence" value="ECO:0007669"/>
    <property type="project" value="UniProtKB-UniRule"/>
</dbReference>
<evidence type="ECO:0000256" key="6">
    <source>
        <dbReference type="RuleBase" id="RU003915"/>
    </source>
</evidence>
<dbReference type="InterPro" id="IPR000774">
    <property type="entry name" value="PPIase_FKBP_N"/>
</dbReference>
<dbReference type="EC" id="5.2.1.8" evidence="6"/>
<dbReference type="GO" id="GO:0006457">
    <property type="term" value="P:protein folding"/>
    <property type="evidence" value="ECO:0007669"/>
    <property type="project" value="InterPro"/>
</dbReference>
<organism evidence="10 11">
    <name type="scientific">Conservatibacter flavescens</name>
    <dbReference type="NCBI Taxonomy" id="28161"/>
    <lineage>
        <taxon>Bacteria</taxon>
        <taxon>Pseudomonadati</taxon>
        <taxon>Pseudomonadota</taxon>
        <taxon>Gammaproteobacteria</taxon>
        <taxon>Pasteurellales</taxon>
        <taxon>Pasteurellaceae</taxon>
        <taxon>Conservatibacter</taxon>
    </lineage>
</organism>
<reference evidence="10 11" key="1">
    <citation type="submission" date="2017-11" db="EMBL/GenBank/DDBJ databases">
        <title>Reclassification of Bisgaard taxon 7 as Conservatibacter flavescens gen. nov., sp. nov.</title>
        <authorList>
            <person name="Christensen H."/>
        </authorList>
    </citation>
    <scope>NUCLEOTIDE SEQUENCE [LARGE SCALE GENOMIC DNA]</scope>
    <source>
        <strain evidence="10 11">7_4</strain>
    </source>
</reference>
<name>A0A2M8S009_9PAST</name>
<proteinExistence type="inferred from homology"/>
<dbReference type="InterPro" id="IPR001179">
    <property type="entry name" value="PPIase_FKBP_dom"/>
</dbReference>
<feature type="signal peptide" evidence="8">
    <location>
        <begin position="1"/>
        <end position="21"/>
    </location>
</feature>
<accession>A0A2M8S009</accession>
<keyword evidence="8" id="KW-0732">Signal</keyword>
<dbReference type="PANTHER" id="PTHR43811">
    <property type="entry name" value="FKBP-TYPE PEPTIDYL-PROLYL CIS-TRANS ISOMERASE FKPA"/>
    <property type="match status" value="1"/>
</dbReference>
<keyword evidence="11" id="KW-1185">Reference proteome</keyword>
<dbReference type="SUPFAM" id="SSF54534">
    <property type="entry name" value="FKBP-like"/>
    <property type="match status" value="1"/>
</dbReference>
<dbReference type="OrthoDB" id="9814548at2"/>
<dbReference type="Proteomes" id="UP000229329">
    <property type="component" value="Unassembled WGS sequence"/>
</dbReference>
<comment type="catalytic activity">
    <reaction evidence="1 5 6">
        <text>[protein]-peptidylproline (omega=180) = [protein]-peptidylproline (omega=0)</text>
        <dbReference type="Rhea" id="RHEA:16237"/>
        <dbReference type="Rhea" id="RHEA-COMP:10747"/>
        <dbReference type="Rhea" id="RHEA-COMP:10748"/>
        <dbReference type="ChEBI" id="CHEBI:83833"/>
        <dbReference type="ChEBI" id="CHEBI:83834"/>
        <dbReference type="EC" id="5.2.1.8"/>
    </reaction>
</comment>
<dbReference type="InterPro" id="IPR036944">
    <property type="entry name" value="PPIase_FKBP_N_sf"/>
</dbReference>
<gene>
    <name evidence="10" type="ORF">CVP05_11140</name>
</gene>
<evidence type="ECO:0000256" key="8">
    <source>
        <dbReference type="SAM" id="SignalP"/>
    </source>
</evidence>
<dbReference type="InterPro" id="IPR046357">
    <property type="entry name" value="PPIase_dom_sf"/>
</dbReference>
<evidence type="ECO:0000256" key="2">
    <source>
        <dbReference type="ARBA" id="ARBA00006577"/>
    </source>
</evidence>
<comment type="similarity">
    <text evidence="2 6">Belongs to the FKBP-type PPIase family.</text>
</comment>
<dbReference type="RefSeq" id="WP_100289648.1">
    <property type="nucleotide sequence ID" value="NZ_PHHA01000029.1"/>
</dbReference>
<dbReference type="Gene3D" id="1.10.287.460">
    <property type="entry name" value="Peptidyl-prolyl cis-trans isomerase, FKBP-type, N-terminal domain"/>
    <property type="match status" value="1"/>
</dbReference>